<comment type="caution">
    <text evidence="1">The sequence shown here is derived from an EMBL/GenBank/DDBJ whole genome shotgun (WGS) entry which is preliminary data.</text>
</comment>
<sequence>MSNLSTATGYTADSAGADNEGGAPGSSRSTVSSRRRTGVYIQPHVDTSSVSRYGEGYRHMNIDKNEDGSLEAVDPSPSTASRQHVGDQLIPTLISVSRRKRDVEIYRHFSHLDKPDEMLNWEEQDSGASTKARHGQGSGTRAHSRSNSVLQGPAEASFMASVRSRLEQTRVDHQGIVEGVLDLAVNAMNDSLSASQTEMYIRCPRCPPAAPTVSSSDWETHGDWHMARELQARELRNEDVSQEFRRAFNMDNESGSEKPPSKRARRGAESSAATGSGRRQQSLMEAWK</sequence>
<reference evidence="1" key="1">
    <citation type="submission" date="2022-07" db="EMBL/GenBank/DDBJ databases">
        <title>Phylogenomic reconstructions and comparative analyses of Kickxellomycotina fungi.</title>
        <authorList>
            <person name="Reynolds N.K."/>
            <person name="Stajich J.E."/>
            <person name="Barry K."/>
            <person name="Grigoriev I.V."/>
            <person name="Crous P."/>
            <person name="Smith M.E."/>
        </authorList>
    </citation>
    <scope>NUCLEOTIDE SEQUENCE</scope>
    <source>
        <strain evidence="1">NRRL 5244</strain>
    </source>
</reference>
<dbReference type="Proteomes" id="UP001150603">
    <property type="component" value="Unassembled WGS sequence"/>
</dbReference>
<evidence type="ECO:0000313" key="1">
    <source>
        <dbReference type="EMBL" id="KAJ1931585.1"/>
    </source>
</evidence>
<evidence type="ECO:0000313" key="2">
    <source>
        <dbReference type="Proteomes" id="UP001150603"/>
    </source>
</evidence>
<name>A0ACC1IZ77_9FUNG</name>
<protein>
    <submittedName>
        <fullName evidence="1">Uncharacterized protein</fullName>
    </submittedName>
</protein>
<gene>
    <name evidence="1" type="ORF">FBU59_006660</name>
</gene>
<accession>A0ACC1IZ77</accession>
<dbReference type="EMBL" id="JANBPW010005930">
    <property type="protein sequence ID" value="KAJ1931585.1"/>
    <property type="molecule type" value="Genomic_DNA"/>
</dbReference>
<organism evidence="1 2">
    <name type="scientific">Linderina macrospora</name>
    <dbReference type="NCBI Taxonomy" id="4868"/>
    <lineage>
        <taxon>Eukaryota</taxon>
        <taxon>Fungi</taxon>
        <taxon>Fungi incertae sedis</taxon>
        <taxon>Zoopagomycota</taxon>
        <taxon>Kickxellomycotina</taxon>
        <taxon>Kickxellomycetes</taxon>
        <taxon>Kickxellales</taxon>
        <taxon>Kickxellaceae</taxon>
        <taxon>Linderina</taxon>
    </lineage>
</organism>
<proteinExistence type="predicted"/>
<keyword evidence="2" id="KW-1185">Reference proteome</keyword>